<feature type="compositionally biased region" description="Polar residues" evidence="1">
    <location>
        <begin position="232"/>
        <end position="241"/>
    </location>
</feature>
<gene>
    <name evidence="3" type="ORF">TARUN_3494</name>
</gene>
<dbReference type="OrthoDB" id="5420895at2759"/>
<dbReference type="AlphaFoldDB" id="A0A395NRK3"/>
<evidence type="ECO:0000313" key="3">
    <source>
        <dbReference type="EMBL" id="RFU78706.1"/>
    </source>
</evidence>
<organism evidence="3 4">
    <name type="scientific">Trichoderma arundinaceum</name>
    <dbReference type="NCBI Taxonomy" id="490622"/>
    <lineage>
        <taxon>Eukaryota</taxon>
        <taxon>Fungi</taxon>
        <taxon>Dikarya</taxon>
        <taxon>Ascomycota</taxon>
        <taxon>Pezizomycotina</taxon>
        <taxon>Sordariomycetes</taxon>
        <taxon>Hypocreomycetidae</taxon>
        <taxon>Hypocreales</taxon>
        <taxon>Hypocreaceae</taxon>
        <taxon>Trichoderma</taxon>
    </lineage>
</organism>
<feature type="compositionally biased region" description="Basic and acidic residues" evidence="1">
    <location>
        <begin position="479"/>
        <end position="548"/>
    </location>
</feature>
<dbReference type="Pfam" id="PF24355">
    <property type="entry name" value="DUF7514"/>
    <property type="match status" value="1"/>
</dbReference>
<feature type="compositionally biased region" description="Polar residues" evidence="1">
    <location>
        <begin position="293"/>
        <end position="319"/>
    </location>
</feature>
<dbReference type="EMBL" id="PXOA01000196">
    <property type="protein sequence ID" value="RFU78706.1"/>
    <property type="molecule type" value="Genomic_DNA"/>
</dbReference>
<feature type="region of interest" description="Disordered" evidence="1">
    <location>
        <begin position="185"/>
        <end position="567"/>
    </location>
</feature>
<keyword evidence="4" id="KW-1185">Reference proteome</keyword>
<dbReference type="Proteomes" id="UP000266272">
    <property type="component" value="Unassembled WGS sequence"/>
</dbReference>
<dbReference type="PANTHER" id="PTHR39611">
    <property type="entry name" value="HYDROXYPROLINE-RICH GLYCOPROTEIN DZ-HRGP-RELATED"/>
    <property type="match status" value="1"/>
</dbReference>
<feature type="compositionally biased region" description="Low complexity" evidence="1">
    <location>
        <begin position="423"/>
        <end position="433"/>
    </location>
</feature>
<name>A0A395NRK3_TRIAR</name>
<evidence type="ECO:0000259" key="2">
    <source>
        <dbReference type="Pfam" id="PF24355"/>
    </source>
</evidence>
<proteinExistence type="predicted"/>
<feature type="compositionally biased region" description="Basic and acidic residues" evidence="1">
    <location>
        <begin position="267"/>
        <end position="286"/>
    </location>
</feature>
<dbReference type="PANTHER" id="PTHR39611:SF2">
    <property type="entry name" value="HYDROXYPROLINE-RICH GLYCOPROTEIN DZ-HRGP"/>
    <property type="match status" value="1"/>
</dbReference>
<protein>
    <submittedName>
        <fullName evidence="3">Hydroxyproline-rich glyco dz-hrgp</fullName>
    </submittedName>
</protein>
<sequence length="567" mass="64604">MAVPRSNGSAPPGAIKYAYMFEADKSPTMQFDALLRAIARFIVAELGDKNDTHLTPKKLAAFYKAVGGDYDSLFLETPHSTISYMWQVTGCQHSLQPTENDFAAPSIPALTPRGFSRWESVEILLGPEEHVPFIQYAVKHWALRHPETGQVFPPDLPASVFPAQPDQMVDRWHKQCADQMRDEAFKEEEEASMPSSSSAPKPEPSPEPAAPKFTYVHTSDPFRPSDPFHPTSPRSRATDPNQFERFTYVRVGERHGANFGQRPPMRSPERSRRQRPADDAARRRSFSDYAGTRQPNPDSIRHSYSGTYLNPDSTRTTPSRPGHDRRHSHAQHHSSDSSGDESVDDAMHLRARRRQRTGSPPPGVRRVVPPSAGPPPPSAGSSVPSFRTHRSDSRAEDARRRGSPFGSFREKITETVSNILPGSHSRNSSRQSSVNDPIRVRRSREHIPPSRLNQNHSDLASDGLSEGSSEEERRRRRRLREERERYRTDDQDSGGRRERQQQHPRRTDSQRRTSSHADADRRREPGWDMRDRDRMRDDRKKWDRRSMEDNLASGGMPSRRYQESAYT</sequence>
<reference evidence="3 4" key="1">
    <citation type="journal article" date="2018" name="PLoS Pathog.">
        <title>Evolution of structural diversity of trichothecenes, a family of toxins produced by plant pathogenic and entomopathogenic fungi.</title>
        <authorList>
            <person name="Proctor R.H."/>
            <person name="McCormick S.P."/>
            <person name="Kim H.S."/>
            <person name="Cardoza R.E."/>
            <person name="Stanley A.M."/>
            <person name="Lindo L."/>
            <person name="Kelly A."/>
            <person name="Brown D.W."/>
            <person name="Lee T."/>
            <person name="Vaughan M.M."/>
            <person name="Alexander N.J."/>
            <person name="Busman M."/>
            <person name="Gutierrez S."/>
        </authorList>
    </citation>
    <scope>NUCLEOTIDE SEQUENCE [LARGE SCALE GENOMIC DNA]</scope>
    <source>
        <strain evidence="3 4">IBT 40837</strain>
    </source>
</reference>
<evidence type="ECO:0000313" key="4">
    <source>
        <dbReference type="Proteomes" id="UP000266272"/>
    </source>
</evidence>
<feature type="domain" description="DUF7514" evidence="2">
    <location>
        <begin position="19"/>
        <end position="177"/>
    </location>
</feature>
<feature type="compositionally biased region" description="Basic residues" evidence="1">
    <location>
        <begin position="323"/>
        <end position="332"/>
    </location>
</feature>
<evidence type="ECO:0000256" key="1">
    <source>
        <dbReference type="SAM" id="MobiDB-lite"/>
    </source>
</evidence>
<dbReference type="InterPro" id="IPR055936">
    <property type="entry name" value="DUF7514"/>
</dbReference>
<comment type="caution">
    <text evidence="3">The sequence shown here is derived from an EMBL/GenBank/DDBJ whole genome shotgun (WGS) entry which is preliminary data.</text>
</comment>
<feature type="compositionally biased region" description="Basic and acidic residues" evidence="1">
    <location>
        <begin position="389"/>
        <end position="400"/>
    </location>
</feature>
<accession>A0A395NRK3</accession>